<dbReference type="Pfam" id="PF14693">
    <property type="entry name" value="Ribosomal_TL5_C"/>
    <property type="match status" value="1"/>
</dbReference>
<evidence type="ECO:0000313" key="10">
    <source>
        <dbReference type="Proteomes" id="UP000603545"/>
    </source>
</evidence>
<dbReference type="GO" id="GO:0022625">
    <property type="term" value="C:cytosolic large ribosomal subunit"/>
    <property type="evidence" value="ECO:0007669"/>
    <property type="project" value="TreeGrafter"/>
</dbReference>
<evidence type="ECO:0000259" key="7">
    <source>
        <dbReference type="Pfam" id="PF01386"/>
    </source>
</evidence>
<feature type="domain" description="Large ribosomal subunit protein bL25 L25" evidence="7">
    <location>
        <begin position="6"/>
        <end position="96"/>
    </location>
</feature>
<keyword evidence="2 5" id="KW-0694">RNA-binding</keyword>
<feature type="region of interest" description="Disordered" evidence="6">
    <location>
        <begin position="192"/>
        <end position="218"/>
    </location>
</feature>
<dbReference type="SUPFAM" id="SSF50715">
    <property type="entry name" value="Ribosomal protein L25-like"/>
    <property type="match status" value="1"/>
</dbReference>
<dbReference type="InterPro" id="IPR029751">
    <property type="entry name" value="Ribosomal_L25_dom"/>
</dbReference>
<dbReference type="InterPro" id="IPR020057">
    <property type="entry name" value="Ribosomal_bL25_b-dom"/>
</dbReference>
<keyword evidence="4 5" id="KW-0687">Ribonucleoprotein</keyword>
<proteinExistence type="inferred from homology"/>
<feature type="domain" description="Large ribosomal subunit protein bL25 beta" evidence="8">
    <location>
        <begin position="104"/>
        <end position="187"/>
    </location>
</feature>
<accession>A0A8J6N709</accession>
<dbReference type="Gene3D" id="2.40.240.10">
    <property type="entry name" value="Ribosomal Protein L25, Chain P"/>
    <property type="match status" value="1"/>
</dbReference>
<evidence type="ECO:0000256" key="5">
    <source>
        <dbReference type="HAMAP-Rule" id="MF_01334"/>
    </source>
</evidence>
<organism evidence="9 10">
    <name type="scientific">Candidatus Desulfaltia bathyphila</name>
    <dbReference type="NCBI Taxonomy" id="2841697"/>
    <lineage>
        <taxon>Bacteria</taxon>
        <taxon>Pseudomonadati</taxon>
        <taxon>Thermodesulfobacteriota</taxon>
        <taxon>Desulfobacteria</taxon>
        <taxon>Desulfobacterales</taxon>
        <taxon>Desulfobacterales incertae sedis</taxon>
        <taxon>Candidatus Desulfaltia</taxon>
    </lineage>
</organism>
<evidence type="ECO:0000256" key="4">
    <source>
        <dbReference type="ARBA" id="ARBA00023274"/>
    </source>
</evidence>
<dbReference type="EMBL" id="JACNLL010000029">
    <property type="protein sequence ID" value="MBC8198992.1"/>
    <property type="molecule type" value="Genomic_DNA"/>
</dbReference>
<dbReference type="NCBIfam" id="TIGR00731">
    <property type="entry name" value="bL25_bact_ctc"/>
    <property type="match status" value="1"/>
</dbReference>
<dbReference type="PANTHER" id="PTHR33284:SF1">
    <property type="entry name" value="RIBOSOMAL PROTEIN L25_GLN-TRNA SYNTHETASE, ANTI-CODON-BINDING DOMAIN-CONTAINING PROTEIN"/>
    <property type="match status" value="1"/>
</dbReference>
<dbReference type="CDD" id="cd00495">
    <property type="entry name" value="Ribosomal_L25_TL5_CTC"/>
    <property type="match status" value="1"/>
</dbReference>
<dbReference type="GO" id="GO:0003735">
    <property type="term" value="F:structural constituent of ribosome"/>
    <property type="evidence" value="ECO:0007669"/>
    <property type="project" value="InterPro"/>
</dbReference>
<protein>
    <recommendedName>
        <fullName evidence="5">Large ribosomal subunit protein bL25</fullName>
    </recommendedName>
    <alternativeName>
        <fullName evidence="5">General stress protein CTC</fullName>
    </alternativeName>
</protein>
<evidence type="ECO:0000256" key="3">
    <source>
        <dbReference type="ARBA" id="ARBA00022980"/>
    </source>
</evidence>
<dbReference type="InterPro" id="IPR037121">
    <property type="entry name" value="Ribosomal_bL25_C"/>
</dbReference>
<evidence type="ECO:0000256" key="2">
    <source>
        <dbReference type="ARBA" id="ARBA00022884"/>
    </source>
</evidence>
<dbReference type="InterPro" id="IPR011035">
    <property type="entry name" value="Ribosomal_bL25/Gln-tRNA_synth"/>
</dbReference>
<keyword evidence="3 5" id="KW-0689">Ribosomal protein</keyword>
<evidence type="ECO:0000256" key="6">
    <source>
        <dbReference type="SAM" id="MobiDB-lite"/>
    </source>
</evidence>
<comment type="function">
    <text evidence="5">This is one of the proteins that binds to the 5S RNA in the ribosome where it forms part of the central protuberance.</text>
</comment>
<evidence type="ECO:0000256" key="1">
    <source>
        <dbReference type="ARBA" id="ARBA00022730"/>
    </source>
</evidence>
<dbReference type="Proteomes" id="UP000603545">
    <property type="component" value="Unassembled WGS sequence"/>
</dbReference>
<gene>
    <name evidence="5" type="primary">rplY</name>
    <name evidence="5" type="synonym">ctc</name>
    <name evidence="9" type="ORF">H8E80_02945</name>
</gene>
<evidence type="ECO:0000313" key="9">
    <source>
        <dbReference type="EMBL" id="MBC8198992.1"/>
    </source>
</evidence>
<dbReference type="GO" id="GO:0008097">
    <property type="term" value="F:5S rRNA binding"/>
    <property type="evidence" value="ECO:0007669"/>
    <property type="project" value="InterPro"/>
</dbReference>
<comment type="similarity">
    <text evidence="5">Belongs to the bacterial ribosomal protein bL25 family. CTC subfamily.</text>
</comment>
<sequence length="218" mass="24114">MELIELKTNIRTSVGNSQARALRRKKQIPAVLYGPGKKTVLLSVYLSELERALKKSKGGQALLNLVVQNGKTYTKPAIIKELQTHPVERDILHVDFYEIDMNRKIKVKVPVVTKGKSKGVELGGILQIIRRELEVLCLPLEIPESIEVDISDLDVGDSVHVKSITLKDNIEIPADVDFTVLTIVSPKAVEEAVPEEVEEEEAEAEEAAAEKEVSETEG</sequence>
<dbReference type="InterPro" id="IPR020930">
    <property type="entry name" value="Ribosomal_uL5_bac-type"/>
</dbReference>
<evidence type="ECO:0000259" key="8">
    <source>
        <dbReference type="Pfam" id="PF14693"/>
    </source>
</evidence>
<reference evidence="9 10" key="1">
    <citation type="submission" date="2020-08" db="EMBL/GenBank/DDBJ databases">
        <title>Bridging the membrane lipid divide: bacteria of the FCB group superphylum have the potential to synthesize archaeal ether lipids.</title>
        <authorList>
            <person name="Villanueva L."/>
            <person name="Von Meijenfeldt F.A.B."/>
            <person name="Westbye A.B."/>
            <person name="Yadav S."/>
            <person name="Hopmans E.C."/>
            <person name="Dutilh B.E."/>
            <person name="Sinninghe Damste J.S."/>
        </authorList>
    </citation>
    <scope>NUCLEOTIDE SEQUENCE [LARGE SCALE GENOMIC DNA]</scope>
    <source>
        <strain evidence="9">NIOZ-UU82</strain>
    </source>
</reference>
<keyword evidence="1 5" id="KW-0699">rRNA-binding</keyword>
<dbReference type="PANTHER" id="PTHR33284">
    <property type="entry name" value="RIBOSOMAL PROTEIN L25/GLN-TRNA SYNTHETASE, ANTI-CODON-BINDING DOMAIN-CONTAINING PROTEIN"/>
    <property type="match status" value="1"/>
</dbReference>
<feature type="compositionally biased region" description="Basic and acidic residues" evidence="6">
    <location>
        <begin position="208"/>
        <end position="218"/>
    </location>
</feature>
<dbReference type="InterPro" id="IPR020056">
    <property type="entry name" value="Rbsml_bL25/Gln-tRNA_synth_N"/>
</dbReference>
<feature type="compositionally biased region" description="Acidic residues" evidence="6">
    <location>
        <begin position="192"/>
        <end position="207"/>
    </location>
</feature>
<dbReference type="HAMAP" id="MF_01334">
    <property type="entry name" value="Ribosomal_bL25_CTC"/>
    <property type="match status" value="1"/>
</dbReference>
<dbReference type="Pfam" id="PF01386">
    <property type="entry name" value="Ribosomal_L25p"/>
    <property type="match status" value="1"/>
</dbReference>
<dbReference type="AlphaFoldDB" id="A0A8J6N709"/>
<comment type="caution">
    <text evidence="9">The sequence shown here is derived from an EMBL/GenBank/DDBJ whole genome shotgun (WGS) entry which is preliminary data.</text>
</comment>
<name>A0A8J6N709_9BACT</name>
<dbReference type="Gene3D" id="2.170.120.20">
    <property type="entry name" value="Ribosomal protein L25, beta domain"/>
    <property type="match status" value="1"/>
</dbReference>
<dbReference type="InterPro" id="IPR001021">
    <property type="entry name" value="Ribosomal_bL25_long"/>
</dbReference>
<dbReference type="NCBIfam" id="NF004139">
    <property type="entry name" value="PRK05618.4-2"/>
    <property type="match status" value="1"/>
</dbReference>
<dbReference type="GO" id="GO:0006412">
    <property type="term" value="P:translation"/>
    <property type="evidence" value="ECO:0007669"/>
    <property type="project" value="UniProtKB-UniRule"/>
</dbReference>
<comment type="subunit">
    <text evidence="5">Part of the 50S ribosomal subunit; part of the 5S rRNA/L5/L18/L25 subcomplex. Contacts the 5S rRNA. Binds to the 5S rRNA independently of L5 and L18.</text>
</comment>